<accession>A0A4P5PEE1</accession>
<dbReference type="AlphaFoldDB" id="A0A4P5PEE1"/>
<dbReference type="EMBL" id="BJCC01000022">
    <property type="protein sequence ID" value="GCF94681.1"/>
    <property type="molecule type" value="Genomic_DNA"/>
</dbReference>
<dbReference type="Gene3D" id="3.20.20.70">
    <property type="entry name" value="Aldolase class I"/>
    <property type="match status" value="1"/>
</dbReference>
<evidence type="ECO:0000313" key="2">
    <source>
        <dbReference type="Proteomes" id="UP000290567"/>
    </source>
</evidence>
<comment type="caution">
    <text evidence="1">The sequence shown here is derived from an EMBL/GenBank/DDBJ whole genome shotgun (WGS) entry which is preliminary data.</text>
</comment>
<sequence length="84" mass="9934">MQFNEFCTSRGRPTEASVLENLDSLKGKNIQYYVIDAGWYANQHGWEKSHEDWQFNHEQFPNGLKTVIEEIKKNNMVPGIWFEI</sequence>
<dbReference type="SUPFAM" id="SSF51445">
    <property type="entry name" value="(Trans)glycosidases"/>
    <property type="match status" value="1"/>
</dbReference>
<dbReference type="Pfam" id="PF02065">
    <property type="entry name" value="Melibiase"/>
    <property type="match status" value="1"/>
</dbReference>
<name>A0A4P5PEE1_9ENTE</name>
<evidence type="ECO:0008006" key="3">
    <source>
        <dbReference type="Google" id="ProtNLM"/>
    </source>
</evidence>
<gene>
    <name evidence="1" type="ORF">NRIC_25720</name>
</gene>
<dbReference type="InterPro" id="IPR013785">
    <property type="entry name" value="Aldolase_TIM"/>
</dbReference>
<proteinExistence type="predicted"/>
<organism evidence="1 2">
    <name type="scientific">Enterococcus florum</name>
    <dbReference type="NCBI Taxonomy" id="2480627"/>
    <lineage>
        <taxon>Bacteria</taxon>
        <taxon>Bacillati</taxon>
        <taxon>Bacillota</taxon>
        <taxon>Bacilli</taxon>
        <taxon>Lactobacillales</taxon>
        <taxon>Enterococcaceae</taxon>
        <taxon>Enterococcus</taxon>
    </lineage>
</organism>
<dbReference type="OrthoDB" id="9758822at2"/>
<evidence type="ECO:0000313" key="1">
    <source>
        <dbReference type="EMBL" id="GCF94681.1"/>
    </source>
</evidence>
<dbReference type="Proteomes" id="UP000290567">
    <property type="component" value="Unassembled WGS sequence"/>
</dbReference>
<reference evidence="2" key="1">
    <citation type="submission" date="2019-02" db="EMBL/GenBank/DDBJ databases">
        <title>Draft genome sequence of Enterococcus sp. Gos25-1.</title>
        <authorList>
            <person name="Tanaka N."/>
            <person name="Shiwa Y."/>
            <person name="Fujita N."/>
        </authorList>
    </citation>
    <scope>NUCLEOTIDE SEQUENCE [LARGE SCALE GENOMIC DNA]</scope>
    <source>
        <strain evidence="2">Gos25-1</strain>
    </source>
</reference>
<protein>
    <recommendedName>
        <fullName evidence="3">Alpha-galactosidase</fullName>
    </recommendedName>
</protein>
<dbReference type="InterPro" id="IPR017853">
    <property type="entry name" value="GH"/>
</dbReference>
<keyword evidence="2" id="KW-1185">Reference proteome</keyword>